<proteinExistence type="predicted"/>
<keyword evidence="3" id="KW-1185">Reference proteome</keyword>
<dbReference type="InParanoid" id="A0A2J7QZ05"/>
<protein>
    <submittedName>
        <fullName evidence="2">Uncharacterized protein</fullName>
    </submittedName>
</protein>
<accession>A0A2J7QZ05</accession>
<feature type="region of interest" description="Disordered" evidence="1">
    <location>
        <begin position="42"/>
        <end position="61"/>
    </location>
</feature>
<name>A0A2J7QZ05_9NEOP</name>
<gene>
    <name evidence="2" type="ORF">B7P43_G08593</name>
</gene>
<evidence type="ECO:0000313" key="3">
    <source>
        <dbReference type="Proteomes" id="UP000235965"/>
    </source>
</evidence>
<feature type="region of interest" description="Disordered" evidence="1">
    <location>
        <begin position="1"/>
        <end position="20"/>
    </location>
</feature>
<evidence type="ECO:0000313" key="2">
    <source>
        <dbReference type="EMBL" id="PNF33816.1"/>
    </source>
</evidence>
<dbReference type="EMBL" id="NEVH01009080">
    <property type="protein sequence ID" value="PNF33816.1"/>
    <property type="molecule type" value="Genomic_DNA"/>
</dbReference>
<organism evidence="2 3">
    <name type="scientific">Cryptotermes secundus</name>
    <dbReference type="NCBI Taxonomy" id="105785"/>
    <lineage>
        <taxon>Eukaryota</taxon>
        <taxon>Metazoa</taxon>
        <taxon>Ecdysozoa</taxon>
        <taxon>Arthropoda</taxon>
        <taxon>Hexapoda</taxon>
        <taxon>Insecta</taxon>
        <taxon>Pterygota</taxon>
        <taxon>Neoptera</taxon>
        <taxon>Polyneoptera</taxon>
        <taxon>Dictyoptera</taxon>
        <taxon>Blattodea</taxon>
        <taxon>Blattoidea</taxon>
        <taxon>Termitoidae</taxon>
        <taxon>Kalotermitidae</taxon>
        <taxon>Cryptotermitinae</taxon>
        <taxon>Cryptotermes</taxon>
    </lineage>
</organism>
<comment type="caution">
    <text evidence="2">The sequence shown here is derived from an EMBL/GenBank/DDBJ whole genome shotgun (WGS) entry which is preliminary data.</text>
</comment>
<reference evidence="2 3" key="1">
    <citation type="submission" date="2017-12" db="EMBL/GenBank/DDBJ databases">
        <title>Hemimetabolous genomes reveal molecular basis of termite eusociality.</title>
        <authorList>
            <person name="Harrison M.C."/>
            <person name="Jongepier E."/>
            <person name="Robertson H.M."/>
            <person name="Arning N."/>
            <person name="Bitard-Feildel T."/>
            <person name="Chao H."/>
            <person name="Childers C.P."/>
            <person name="Dinh H."/>
            <person name="Doddapaneni H."/>
            <person name="Dugan S."/>
            <person name="Gowin J."/>
            <person name="Greiner C."/>
            <person name="Han Y."/>
            <person name="Hu H."/>
            <person name="Hughes D.S.T."/>
            <person name="Huylmans A.-K."/>
            <person name="Kemena C."/>
            <person name="Kremer L.P.M."/>
            <person name="Lee S.L."/>
            <person name="Lopez-Ezquerra A."/>
            <person name="Mallet L."/>
            <person name="Monroy-Kuhn J.M."/>
            <person name="Moser A."/>
            <person name="Murali S.C."/>
            <person name="Muzny D.M."/>
            <person name="Otani S."/>
            <person name="Piulachs M.-D."/>
            <person name="Poelchau M."/>
            <person name="Qu J."/>
            <person name="Schaub F."/>
            <person name="Wada-Katsumata A."/>
            <person name="Worley K.C."/>
            <person name="Xie Q."/>
            <person name="Ylla G."/>
            <person name="Poulsen M."/>
            <person name="Gibbs R.A."/>
            <person name="Schal C."/>
            <person name="Richards S."/>
            <person name="Belles X."/>
            <person name="Korb J."/>
            <person name="Bornberg-Bauer E."/>
        </authorList>
    </citation>
    <scope>NUCLEOTIDE SEQUENCE [LARGE SCALE GENOMIC DNA]</scope>
    <source>
        <tissue evidence="2">Whole body</tissue>
    </source>
</reference>
<dbReference type="Proteomes" id="UP000235965">
    <property type="component" value="Unassembled WGS sequence"/>
</dbReference>
<sequence>MDFVAETSGTRAEPVHKERERECKQILPRFNLLGNQNQLFDGGTQTNLGGGHRRKGQTLSKSKTIQKGITCTQFDRKCSLSRWANVQT</sequence>
<evidence type="ECO:0000256" key="1">
    <source>
        <dbReference type="SAM" id="MobiDB-lite"/>
    </source>
</evidence>
<dbReference type="AlphaFoldDB" id="A0A2J7QZ05"/>